<evidence type="ECO:0000256" key="1">
    <source>
        <dbReference type="SAM" id="MobiDB-lite"/>
    </source>
</evidence>
<feature type="compositionally biased region" description="Low complexity" evidence="1">
    <location>
        <begin position="1"/>
        <end position="14"/>
    </location>
</feature>
<reference evidence="2 3" key="1">
    <citation type="journal article" date="2009" name="Stand. Genomic Sci.">
        <title>Complete genome sequence of Catenulispora acidiphila type strain (ID 139908).</title>
        <authorList>
            <person name="Copeland A."/>
            <person name="Lapidus A."/>
            <person name="Glavina Del Rio T."/>
            <person name="Nolan M."/>
            <person name="Lucas S."/>
            <person name="Chen F."/>
            <person name="Tice H."/>
            <person name="Cheng J.F."/>
            <person name="Bruce D."/>
            <person name="Goodwin L."/>
            <person name="Pitluck S."/>
            <person name="Mikhailova N."/>
            <person name="Pati A."/>
            <person name="Ivanova N."/>
            <person name="Mavromatis K."/>
            <person name="Chen A."/>
            <person name="Palaniappan K."/>
            <person name="Chain P."/>
            <person name="Land M."/>
            <person name="Hauser L."/>
            <person name="Chang Y.J."/>
            <person name="Jeffries C.D."/>
            <person name="Chertkov O."/>
            <person name="Brettin T."/>
            <person name="Detter J.C."/>
            <person name="Han C."/>
            <person name="Ali Z."/>
            <person name="Tindall B.J."/>
            <person name="Goker M."/>
            <person name="Bristow J."/>
            <person name="Eisen J.A."/>
            <person name="Markowitz V."/>
            <person name="Hugenholtz P."/>
            <person name="Kyrpides N.C."/>
            <person name="Klenk H.P."/>
        </authorList>
    </citation>
    <scope>NUCLEOTIDE SEQUENCE [LARGE SCALE GENOMIC DNA]</scope>
    <source>
        <strain evidence="3">DSM 44928 / JCM 14897 / NBRC 102108 / NRRL B-24433 / ID139908</strain>
    </source>
</reference>
<feature type="compositionally biased region" description="Pro residues" evidence="1">
    <location>
        <begin position="32"/>
        <end position="47"/>
    </location>
</feature>
<dbReference type="InParanoid" id="C7QB06"/>
<sequence length="205" mass="20999">MALSHGGSKHSLGGIMDQRDTQSGLPFGTPSDEPPQPAPSYAPPYAPPQRASFYVPPQRMADKPTVRRRTAIIGSAGGLVLGIAIGAAGGGTAKTGDTAAGTPPAAKTTAAPIPTVVFSTSGNGIKKTASFTTGPEWFVTYTFDCSNEYGGKGNFILGVDTDFGGDLADSLAAEGGDTSYEHGNPGSHYLSVNSECDWTLKVSND</sequence>
<keyword evidence="3" id="KW-1185">Reference proteome</keyword>
<feature type="region of interest" description="Disordered" evidence="1">
    <location>
        <begin position="1"/>
        <end position="52"/>
    </location>
</feature>
<dbReference type="eggNOG" id="ENOG502ZKIX">
    <property type="taxonomic scope" value="Bacteria"/>
</dbReference>
<dbReference type="HOGENOM" id="CLU_1335542_0_0_11"/>
<dbReference type="KEGG" id="cai:Caci_5620"/>
<name>C7QB06_CATAD</name>
<organism evidence="2 3">
    <name type="scientific">Catenulispora acidiphila (strain DSM 44928 / JCM 14897 / NBRC 102108 / NRRL B-24433 / ID139908)</name>
    <dbReference type="NCBI Taxonomy" id="479433"/>
    <lineage>
        <taxon>Bacteria</taxon>
        <taxon>Bacillati</taxon>
        <taxon>Actinomycetota</taxon>
        <taxon>Actinomycetes</taxon>
        <taxon>Catenulisporales</taxon>
        <taxon>Catenulisporaceae</taxon>
        <taxon>Catenulispora</taxon>
    </lineage>
</organism>
<evidence type="ECO:0000313" key="3">
    <source>
        <dbReference type="Proteomes" id="UP000000851"/>
    </source>
</evidence>
<protein>
    <submittedName>
        <fullName evidence="2">Uncharacterized protein</fullName>
    </submittedName>
</protein>
<accession>C7QB06</accession>
<evidence type="ECO:0000313" key="2">
    <source>
        <dbReference type="EMBL" id="ACU74479.1"/>
    </source>
</evidence>
<dbReference type="EMBL" id="CP001700">
    <property type="protein sequence ID" value="ACU74479.1"/>
    <property type="molecule type" value="Genomic_DNA"/>
</dbReference>
<gene>
    <name evidence="2" type="ordered locus">Caci_5620</name>
</gene>
<dbReference type="AlphaFoldDB" id="C7QB06"/>
<proteinExistence type="predicted"/>
<dbReference type="Proteomes" id="UP000000851">
    <property type="component" value="Chromosome"/>
</dbReference>